<evidence type="ECO:0000256" key="7">
    <source>
        <dbReference type="ARBA" id="ARBA00023136"/>
    </source>
</evidence>
<evidence type="ECO:0000256" key="6">
    <source>
        <dbReference type="ARBA" id="ARBA00022989"/>
    </source>
</evidence>
<evidence type="ECO:0000313" key="10">
    <source>
        <dbReference type="Proteomes" id="UP000186341"/>
    </source>
</evidence>
<dbReference type="GO" id="GO:0005886">
    <property type="term" value="C:plasma membrane"/>
    <property type="evidence" value="ECO:0007669"/>
    <property type="project" value="UniProtKB-SubCell"/>
</dbReference>
<evidence type="ECO:0000256" key="4">
    <source>
        <dbReference type="ARBA" id="ARBA00022692"/>
    </source>
</evidence>
<evidence type="ECO:0000256" key="3">
    <source>
        <dbReference type="ARBA" id="ARBA00022475"/>
    </source>
</evidence>
<protein>
    <submittedName>
        <fullName evidence="9">ZIP zinc transporter</fullName>
    </submittedName>
</protein>
<feature type="transmembrane region" description="Helical" evidence="8">
    <location>
        <begin position="39"/>
        <end position="60"/>
    </location>
</feature>
<feature type="transmembrane region" description="Helical" evidence="8">
    <location>
        <begin position="115"/>
        <end position="139"/>
    </location>
</feature>
<evidence type="ECO:0000313" key="9">
    <source>
        <dbReference type="EMBL" id="OLU43133.1"/>
    </source>
</evidence>
<dbReference type="RefSeq" id="WP_075817406.1">
    <property type="nucleotide sequence ID" value="NZ_CAJUTZ010000002.1"/>
</dbReference>
<dbReference type="OrthoDB" id="9787346at2"/>
<evidence type="ECO:0000256" key="1">
    <source>
        <dbReference type="ARBA" id="ARBA00004651"/>
    </source>
</evidence>
<gene>
    <name evidence="9" type="ORF">BO222_00455</name>
</gene>
<keyword evidence="3" id="KW-1003">Cell membrane</keyword>
<comment type="caution">
    <text evidence="9">The sequence shown here is derived from an EMBL/GenBank/DDBJ whole genome shotgun (WGS) entry which is preliminary data.</text>
</comment>
<feature type="transmembrane region" description="Helical" evidence="8">
    <location>
        <begin position="66"/>
        <end position="87"/>
    </location>
</feature>
<organism evidence="9 10">
    <name type="scientific">Ileibacterium valens</name>
    <dbReference type="NCBI Taxonomy" id="1862668"/>
    <lineage>
        <taxon>Bacteria</taxon>
        <taxon>Bacillati</taxon>
        <taxon>Bacillota</taxon>
        <taxon>Erysipelotrichia</taxon>
        <taxon>Erysipelotrichales</taxon>
        <taxon>Erysipelotrichaceae</taxon>
        <taxon>Ileibacterium</taxon>
    </lineage>
</organism>
<keyword evidence="5" id="KW-0862">Zinc</keyword>
<evidence type="ECO:0000256" key="8">
    <source>
        <dbReference type="SAM" id="Phobius"/>
    </source>
</evidence>
<dbReference type="Proteomes" id="UP000186341">
    <property type="component" value="Unassembled WGS sequence"/>
</dbReference>
<dbReference type="InterPro" id="IPR003689">
    <property type="entry name" value="ZIP"/>
</dbReference>
<dbReference type="AlphaFoldDB" id="A0A1U7NJ74"/>
<name>A0A1U7NJ74_9FIRM</name>
<evidence type="ECO:0000256" key="2">
    <source>
        <dbReference type="ARBA" id="ARBA00006939"/>
    </source>
</evidence>
<feature type="transmembrane region" description="Helical" evidence="8">
    <location>
        <begin position="183"/>
        <end position="205"/>
    </location>
</feature>
<comment type="similarity">
    <text evidence="2">Belongs to the ZIP transporter (TC 2.A.5) family.</text>
</comment>
<dbReference type="PANTHER" id="PTHR11040">
    <property type="entry name" value="ZINC/IRON TRANSPORTER"/>
    <property type="match status" value="1"/>
</dbReference>
<comment type="subcellular location">
    <subcellularLocation>
        <location evidence="1">Cell membrane</location>
        <topology evidence="1">Multi-pass membrane protein</topology>
    </subcellularLocation>
</comment>
<reference evidence="9 10" key="1">
    <citation type="submission" date="2016-11" db="EMBL/GenBank/DDBJ databases">
        <title>Description of two novel members of the family Erysipelotrichaceae: Ileibacterium lipovorans gen. nov., sp. nov. and Dubosiella newyorkensis, gen. nov., sp. nov.</title>
        <authorList>
            <person name="Cox L.M."/>
            <person name="Sohn J."/>
            <person name="Tyrrell K.L."/>
            <person name="Citron D.M."/>
            <person name="Lawson P.A."/>
            <person name="Patel N.B."/>
            <person name="Iizumi T."/>
            <person name="Perez-Perez G.I."/>
            <person name="Goldstein E.J."/>
            <person name="Blaser M.J."/>
        </authorList>
    </citation>
    <scope>NUCLEOTIDE SEQUENCE [LARGE SCALE GENOMIC DNA]</scope>
    <source>
        <strain evidence="9 10">NYU-BL-A3</strain>
    </source>
</reference>
<keyword evidence="7 8" id="KW-0472">Membrane</keyword>
<sequence length="263" mass="28155">MFNAQVWQGILIPFAGTVLGSAFVFFMKGKMKPSLRRSMSAFAAGVMVAASIWSLLIPAMEESEHLGSLAFLPAAVGFWIGILLLLLMDMTIPHIHPENNVREGRKTKKKFSDTLMLMFAVTLHNFPEGMSVGVVYAGMMMNEPSLSAAGALGLAIGISLQNVPEGAIISMPLRSHGYSKTKAFIYGSLSGIVEPIGAILTILMGKYIVPILPYMLGFAAGAMMYVVVEELLPDAASGEHSNTGTLIFALGFTLMMALDVVFG</sequence>
<dbReference type="GO" id="GO:0005385">
    <property type="term" value="F:zinc ion transmembrane transporter activity"/>
    <property type="evidence" value="ECO:0007669"/>
    <property type="project" value="TreeGrafter"/>
</dbReference>
<keyword evidence="4 8" id="KW-0812">Transmembrane</keyword>
<feature type="transmembrane region" description="Helical" evidence="8">
    <location>
        <begin position="211"/>
        <end position="232"/>
    </location>
</feature>
<evidence type="ECO:0000256" key="5">
    <source>
        <dbReference type="ARBA" id="ARBA00022833"/>
    </source>
</evidence>
<feature type="transmembrane region" description="Helical" evidence="8">
    <location>
        <begin position="244"/>
        <end position="262"/>
    </location>
</feature>
<feature type="transmembrane region" description="Helical" evidence="8">
    <location>
        <begin position="6"/>
        <end position="27"/>
    </location>
</feature>
<keyword evidence="6 8" id="KW-1133">Transmembrane helix</keyword>
<dbReference type="Pfam" id="PF02535">
    <property type="entry name" value="Zip"/>
    <property type="match status" value="1"/>
</dbReference>
<accession>A0A1U7NJ74</accession>
<dbReference type="EMBL" id="MPJW01000022">
    <property type="protein sequence ID" value="OLU43133.1"/>
    <property type="molecule type" value="Genomic_DNA"/>
</dbReference>
<dbReference type="GeneID" id="82201719"/>
<dbReference type="PANTHER" id="PTHR11040:SF211">
    <property type="entry name" value="ZINC TRANSPORTER ZIP11"/>
    <property type="match status" value="1"/>
</dbReference>
<keyword evidence="10" id="KW-1185">Reference proteome</keyword>
<proteinExistence type="inferred from homology"/>